<comment type="caution">
    <text evidence="1">The sequence shown here is derived from an EMBL/GenBank/DDBJ whole genome shotgun (WGS) entry which is preliminary data.</text>
</comment>
<accession>A0A9N9PIE0</accession>
<evidence type="ECO:0000313" key="1">
    <source>
        <dbReference type="EMBL" id="CAG8819481.1"/>
    </source>
</evidence>
<proteinExistence type="predicted"/>
<feature type="non-terminal residue" evidence="1">
    <location>
        <position position="1"/>
    </location>
</feature>
<dbReference type="AlphaFoldDB" id="A0A9N9PIE0"/>
<name>A0A9N9PIE0_9GLOM</name>
<organism evidence="1 2">
    <name type="scientific">Cetraspora pellucida</name>
    <dbReference type="NCBI Taxonomy" id="1433469"/>
    <lineage>
        <taxon>Eukaryota</taxon>
        <taxon>Fungi</taxon>
        <taxon>Fungi incertae sedis</taxon>
        <taxon>Mucoromycota</taxon>
        <taxon>Glomeromycotina</taxon>
        <taxon>Glomeromycetes</taxon>
        <taxon>Diversisporales</taxon>
        <taxon>Gigasporaceae</taxon>
        <taxon>Cetraspora</taxon>
    </lineage>
</organism>
<dbReference type="EMBL" id="CAJVQA010047990">
    <property type="protein sequence ID" value="CAG8819481.1"/>
    <property type="molecule type" value="Genomic_DNA"/>
</dbReference>
<feature type="non-terminal residue" evidence="1">
    <location>
        <position position="41"/>
    </location>
</feature>
<reference evidence="1" key="1">
    <citation type="submission" date="2021-06" db="EMBL/GenBank/DDBJ databases">
        <authorList>
            <person name="Kallberg Y."/>
            <person name="Tangrot J."/>
            <person name="Rosling A."/>
        </authorList>
    </citation>
    <scope>NUCLEOTIDE SEQUENCE</scope>
    <source>
        <strain evidence="1">FL966</strain>
    </source>
</reference>
<gene>
    <name evidence="1" type="ORF">CPELLU_LOCUS19548</name>
</gene>
<sequence>PNIGIIKYEIELYEREPFEEFGNNNKKKENNGVLYWKSLSK</sequence>
<protein>
    <submittedName>
        <fullName evidence="1">17021_t:CDS:1</fullName>
    </submittedName>
</protein>
<evidence type="ECO:0000313" key="2">
    <source>
        <dbReference type="Proteomes" id="UP000789759"/>
    </source>
</evidence>
<dbReference type="Proteomes" id="UP000789759">
    <property type="component" value="Unassembled WGS sequence"/>
</dbReference>
<keyword evidence="2" id="KW-1185">Reference proteome</keyword>